<dbReference type="Proteomes" id="UP001227192">
    <property type="component" value="Unassembled WGS sequence"/>
</dbReference>
<reference evidence="1" key="1">
    <citation type="submission" date="2015-06" db="EMBL/GenBank/DDBJ databases">
        <authorList>
            <person name="Nguyen H."/>
        </authorList>
    </citation>
    <scope>NUCLEOTIDE SEQUENCE</scope>
    <source>
        <strain evidence="1">DAOM 180753</strain>
    </source>
</reference>
<protein>
    <submittedName>
        <fullName evidence="1">Uncharacterized protein</fullName>
    </submittedName>
</protein>
<reference evidence="1" key="2">
    <citation type="journal article" date="2016" name="Fungal Biol.">
        <title>Ochratoxin A production by Penicillium thymicola.</title>
        <authorList>
            <person name="Nguyen H.D.T."/>
            <person name="McMullin D.R."/>
            <person name="Ponomareva E."/>
            <person name="Riley R."/>
            <person name="Pomraning K.R."/>
            <person name="Baker S.E."/>
            <person name="Seifert K.A."/>
        </authorList>
    </citation>
    <scope>NUCLEOTIDE SEQUENCE</scope>
    <source>
        <strain evidence="1">DAOM 180753</strain>
    </source>
</reference>
<evidence type="ECO:0000313" key="2">
    <source>
        <dbReference type="Proteomes" id="UP001227192"/>
    </source>
</evidence>
<organism evidence="1 2">
    <name type="scientific">Penicillium thymicola</name>
    <dbReference type="NCBI Taxonomy" id="293382"/>
    <lineage>
        <taxon>Eukaryota</taxon>
        <taxon>Fungi</taxon>
        <taxon>Dikarya</taxon>
        <taxon>Ascomycota</taxon>
        <taxon>Pezizomycotina</taxon>
        <taxon>Eurotiomycetes</taxon>
        <taxon>Eurotiomycetidae</taxon>
        <taxon>Eurotiales</taxon>
        <taxon>Aspergillaceae</taxon>
        <taxon>Penicillium</taxon>
    </lineage>
</organism>
<keyword evidence="2" id="KW-1185">Reference proteome</keyword>
<sequence>MRDTAIILHTEQEILRLLNYELKTSEWLNQGWNWSWVLSGHERQQAEETRAGEAFTDYSYCLVHDLESEVNDLEKFSSIHKRVLKRQQRVLDAIYLAKPRIGRREKREREREENYLLHEVDLSHVGPGVSGT</sequence>
<evidence type="ECO:0000313" key="1">
    <source>
        <dbReference type="EMBL" id="KAJ9480761.1"/>
    </source>
</evidence>
<dbReference type="AlphaFoldDB" id="A0AAI9X1R4"/>
<comment type="caution">
    <text evidence="1">The sequence shown here is derived from an EMBL/GenBank/DDBJ whole genome shotgun (WGS) entry which is preliminary data.</text>
</comment>
<gene>
    <name evidence="1" type="ORF">VN97_g12769</name>
</gene>
<dbReference type="EMBL" id="LACB01001107">
    <property type="protein sequence ID" value="KAJ9480761.1"/>
    <property type="molecule type" value="Genomic_DNA"/>
</dbReference>
<accession>A0AAI9X1R4</accession>
<proteinExistence type="predicted"/>
<name>A0AAI9X1R4_PENTH</name>